<organism evidence="7 8">
    <name type="scientific">Brevibacillus ruminantium</name>
    <dbReference type="NCBI Taxonomy" id="2950604"/>
    <lineage>
        <taxon>Bacteria</taxon>
        <taxon>Bacillati</taxon>
        <taxon>Bacillota</taxon>
        <taxon>Bacilli</taxon>
        <taxon>Bacillales</taxon>
        <taxon>Paenibacillaceae</taxon>
        <taxon>Brevibacillus</taxon>
    </lineage>
</organism>
<feature type="transmembrane region" description="Helical" evidence="6">
    <location>
        <begin position="192"/>
        <end position="211"/>
    </location>
</feature>
<name>A0ABY4WN40_9BACL</name>
<dbReference type="NCBIfam" id="TIGR03717">
    <property type="entry name" value="R_switched_YjbE"/>
    <property type="match status" value="1"/>
</dbReference>
<evidence type="ECO:0000313" key="8">
    <source>
        <dbReference type="Proteomes" id="UP001056500"/>
    </source>
</evidence>
<dbReference type="RefSeq" id="WP_251874342.1">
    <property type="nucleotide sequence ID" value="NZ_CP098755.1"/>
</dbReference>
<dbReference type="PANTHER" id="PTHR30238">
    <property type="entry name" value="MEMBRANE BOUND PREDICTED REDOX MODULATOR"/>
    <property type="match status" value="1"/>
</dbReference>
<evidence type="ECO:0000256" key="3">
    <source>
        <dbReference type="ARBA" id="ARBA00022692"/>
    </source>
</evidence>
<evidence type="ECO:0000256" key="5">
    <source>
        <dbReference type="ARBA" id="ARBA00023136"/>
    </source>
</evidence>
<dbReference type="InterPro" id="IPR022301">
    <property type="entry name" value="Integral_membrane_YjbE"/>
</dbReference>
<feature type="transmembrane region" description="Helical" evidence="6">
    <location>
        <begin position="132"/>
        <end position="153"/>
    </location>
</feature>
<keyword evidence="8" id="KW-1185">Reference proteome</keyword>
<protein>
    <submittedName>
        <fullName evidence="7">TerC family protein</fullName>
    </submittedName>
</protein>
<feature type="transmembrane region" description="Helical" evidence="6">
    <location>
        <begin position="160"/>
        <end position="180"/>
    </location>
</feature>
<evidence type="ECO:0000256" key="4">
    <source>
        <dbReference type="ARBA" id="ARBA00022989"/>
    </source>
</evidence>
<keyword evidence="3 6" id="KW-0812">Transmembrane</keyword>
<feature type="transmembrane region" description="Helical" evidence="6">
    <location>
        <begin position="6"/>
        <end position="30"/>
    </location>
</feature>
<accession>A0ABY4WN40</accession>
<reference evidence="7" key="1">
    <citation type="submission" date="2022-06" db="EMBL/GenBank/DDBJ databases">
        <title>Genome sequencing of Brevibacillus sp. BB3-R1.</title>
        <authorList>
            <person name="Heo J."/>
            <person name="Lee D."/>
            <person name="Won M."/>
            <person name="Han B.-H."/>
            <person name="Hong S.-B."/>
            <person name="Kwon S.-W."/>
        </authorList>
    </citation>
    <scope>NUCLEOTIDE SEQUENCE</scope>
    <source>
        <strain evidence="7">BB3-R1</strain>
    </source>
</reference>
<dbReference type="Proteomes" id="UP001056500">
    <property type="component" value="Chromosome"/>
</dbReference>
<dbReference type="EMBL" id="CP098755">
    <property type="protein sequence ID" value="USG67240.1"/>
    <property type="molecule type" value="Genomic_DNA"/>
</dbReference>
<dbReference type="Pfam" id="PF03741">
    <property type="entry name" value="TerC"/>
    <property type="match status" value="1"/>
</dbReference>
<sequence>MDTQFWVGFFQIFLIDLVLSGDNAVVIGMACRSLPAKDRNQAIYIGSLGAILLRILLTGVTTLLLDIPLVKVAGGLLLFWIAWKLMFGGQEETTEVSSNRSKGQAIKTIILADVIMSLDNVLAVGGAADGNYLLIIIGLGLSIPLLMWGSSFVARLLNRFPSLVLLGGGVLAYTATEMILDDPYVWKMINPLLWNHAWVPMLVAIGIVLLGRCRKALD</sequence>
<comment type="similarity">
    <text evidence="2">Belongs to the TerC family.</text>
</comment>
<proteinExistence type="inferred from homology"/>
<dbReference type="InterPro" id="IPR005496">
    <property type="entry name" value="Integral_membrane_TerC"/>
</dbReference>
<comment type="subcellular location">
    <subcellularLocation>
        <location evidence="1">Membrane</location>
        <topology evidence="1">Multi-pass membrane protein</topology>
    </subcellularLocation>
</comment>
<gene>
    <name evidence="7" type="ORF">NDK47_08195</name>
</gene>
<evidence type="ECO:0000256" key="6">
    <source>
        <dbReference type="SAM" id="Phobius"/>
    </source>
</evidence>
<evidence type="ECO:0000313" key="7">
    <source>
        <dbReference type="EMBL" id="USG67240.1"/>
    </source>
</evidence>
<dbReference type="PANTHER" id="PTHR30238:SF4">
    <property type="entry name" value="SLL1022 PROTEIN"/>
    <property type="match status" value="1"/>
</dbReference>
<keyword evidence="5 6" id="KW-0472">Membrane</keyword>
<evidence type="ECO:0000256" key="1">
    <source>
        <dbReference type="ARBA" id="ARBA00004141"/>
    </source>
</evidence>
<evidence type="ECO:0000256" key="2">
    <source>
        <dbReference type="ARBA" id="ARBA00007511"/>
    </source>
</evidence>
<feature type="transmembrane region" description="Helical" evidence="6">
    <location>
        <begin position="42"/>
        <end position="63"/>
    </location>
</feature>
<keyword evidence="4 6" id="KW-1133">Transmembrane helix</keyword>